<dbReference type="Proteomes" id="UP000238164">
    <property type="component" value="Chromosome 1"/>
</dbReference>
<keyword evidence="2" id="KW-1185">Reference proteome</keyword>
<sequence>MHNGQMDYLGVVLLVAALATAFVVIARSSAWQGRRARAEQQSQLALAKRAAEADVVGLTEALTRLSVVAETDPQAQEDYDSAAAAHARAVRCLAEASEPDELSLVTENLEKGRWTVARLMARAAGEPLPTRRPPCFFNPGHGPSTRNIGWQSRSVPACAADAARVEAGADPYIRTVERGDRRVPYWEGGPTYAGWARGYYASWRGSTLVADIVSSRS</sequence>
<gene>
    <name evidence="1" type="ORF">MPLG2_2220</name>
</gene>
<dbReference type="EMBL" id="LT985188">
    <property type="protein sequence ID" value="SPD87250.1"/>
    <property type="molecule type" value="Genomic_DNA"/>
</dbReference>
<evidence type="ECO:0000313" key="1">
    <source>
        <dbReference type="EMBL" id="SPD87250.1"/>
    </source>
</evidence>
<organism evidence="1 2">
    <name type="scientific">Micropruina glycogenica</name>
    <dbReference type="NCBI Taxonomy" id="75385"/>
    <lineage>
        <taxon>Bacteria</taxon>
        <taxon>Bacillati</taxon>
        <taxon>Actinomycetota</taxon>
        <taxon>Actinomycetes</taxon>
        <taxon>Propionibacteriales</taxon>
        <taxon>Nocardioidaceae</taxon>
        <taxon>Micropruina</taxon>
    </lineage>
</organism>
<dbReference type="KEGG" id="mgg:MPLG2_2220"/>
<dbReference type="AlphaFoldDB" id="A0A2N9JGL7"/>
<accession>A0A2N9JGL7</accession>
<reference evidence="1 2" key="1">
    <citation type="submission" date="2018-02" db="EMBL/GenBank/DDBJ databases">
        <authorList>
            <person name="Cohen D.B."/>
            <person name="Kent A.D."/>
        </authorList>
    </citation>
    <scope>NUCLEOTIDE SEQUENCE [LARGE SCALE GENOMIC DNA]</scope>
    <source>
        <strain evidence="1">1</strain>
    </source>
</reference>
<evidence type="ECO:0000313" key="2">
    <source>
        <dbReference type="Proteomes" id="UP000238164"/>
    </source>
</evidence>
<name>A0A2N9JGL7_9ACTN</name>
<protein>
    <submittedName>
        <fullName evidence="1">Uncharacterized protein</fullName>
    </submittedName>
</protein>
<proteinExistence type="predicted"/>